<name>A0AAE4CYG0_9ACTN</name>
<proteinExistence type="predicted"/>
<evidence type="ECO:0000313" key="4">
    <source>
        <dbReference type="Proteomes" id="UP001183629"/>
    </source>
</evidence>
<dbReference type="SMART" id="SM00909">
    <property type="entry name" value="Germane"/>
    <property type="match status" value="1"/>
</dbReference>
<dbReference type="AlphaFoldDB" id="A0AAE4CYG0"/>
<feature type="domain" description="GerMN" evidence="2">
    <location>
        <begin position="81"/>
        <end position="170"/>
    </location>
</feature>
<dbReference type="EMBL" id="JAVDYC010000001">
    <property type="protein sequence ID" value="MDR7327538.1"/>
    <property type="molecule type" value="Genomic_DNA"/>
</dbReference>
<gene>
    <name evidence="3" type="ORF">J2S44_007788</name>
</gene>
<feature type="signal peptide" evidence="1">
    <location>
        <begin position="1"/>
        <end position="20"/>
    </location>
</feature>
<dbReference type="RefSeq" id="WP_310424927.1">
    <property type="nucleotide sequence ID" value="NZ_JAVDYC010000001.1"/>
</dbReference>
<accession>A0AAE4CYG0</accession>
<reference evidence="3 4" key="1">
    <citation type="submission" date="2023-07" db="EMBL/GenBank/DDBJ databases">
        <title>Sequencing the genomes of 1000 actinobacteria strains.</title>
        <authorList>
            <person name="Klenk H.-P."/>
        </authorList>
    </citation>
    <scope>NUCLEOTIDE SEQUENCE [LARGE SCALE GENOMIC DNA]</scope>
    <source>
        <strain evidence="3 4">DSM 44711</strain>
    </source>
</reference>
<evidence type="ECO:0000259" key="2">
    <source>
        <dbReference type="SMART" id="SM00909"/>
    </source>
</evidence>
<feature type="chain" id="PRO_5041959863" description="GerMN domain-containing protein" evidence="1">
    <location>
        <begin position="21"/>
        <end position="193"/>
    </location>
</feature>
<dbReference type="InterPro" id="IPR019606">
    <property type="entry name" value="GerMN"/>
</dbReference>
<keyword evidence="1" id="KW-0732">Signal</keyword>
<dbReference type="Proteomes" id="UP001183629">
    <property type="component" value="Unassembled WGS sequence"/>
</dbReference>
<evidence type="ECO:0000256" key="1">
    <source>
        <dbReference type="SAM" id="SignalP"/>
    </source>
</evidence>
<dbReference type="PROSITE" id="PS51257">
    <property type="entry name" value="PROKAR_LIPOPROTEIN"/>
    <property type="match status" value="1"/>
</dbReference>
<comment type="caution">
    <text evidence="3">The sequence shown here is derived from an EMBL/GenBank/DDBJ whole genome shotgun (WGS) entry which is preliminary data.</text>
</comment>
<organism evidence="3 4">
    <name type="scientific">Catenuloplanes niger</name>
    <dbReference type="NCBI Taxonomy" id="587534"/>
    <lineage>
        <taxon>Bacteria</taxon>
        <taxon>Bacillati</taxon>
        <taxon>Actinomycetota</taxon>
        <taxon>Actinomycetes</taxon>
        <taxon>Micromonosporales</taxon>
        <taxon>Micromonosporaceae</taxon>
        <taxon>Catenuloplanes</taxon>
    </lineage>
</organism>
<evidence type="ECO:0000313" key="3">
    <source>
        <dbReference type="EMBL" id="MDR7327538.1"/>
    </source>
</evidence>
<dbReference type="Pfam" id="PF10646">
    <property type="entry name" value="Germane"/>
    <property type="match status" value="1"/>
</dbReference>
<protein>
    <recommendedName>
        <fullName evidence="2">GerMN domain-containing protein</fullName>
    </recommendedName>
</protein>
<sequence length="193" mass="19591">MSTRRLAAVTLPAVMLTAVAACGIPPETAPRDIAPPNGRYDAAASARPDTGTPGAIAETVYFVADSRLSAVTRSVDAYPGLAEHLQHLLSGPTAQETAAGLSSALTGTTTIGEVRPNGAEAVVTVGDPPDGSSRSDEALAFGQIVCTLATRPGTAVVSFTRDGQRLRVPRADGSLSEGALTCGDYAGLLAEDE</sequence>
<keyword evidence="4" id="KW-1185">Reference proteome</keyword>